<evidence type="ECO:0000313" key="1">
    <source>
        <dbReference type="EMBL" id="SDL37819.1"/>
    </source>
</evidence>
<evidence type="ECO:0000313" key="2">
    <source>
        <dbReference type="Proteomes" id="UP000199155"/>
    </source>
</evidence>
<keyword evidence="2" id="KW-1185">Reference proteome</keyword>
<organism evidence="1 2">
    <name type="scientific">Streptomyces indicus</name>
    <dbReference type="NCBI Taxonomy" id="417292"/>
    <lineage>
        <taxon>Bacteria</taxon>
        <taxon>Bacillati</taxon>
        <taxon>Actinomycetota</taxon>
        <taxon>Actinomycetes</taxon>
        <taxon>Kitasatosporales</taxon>
        <taxon>Streptomycetaceae</taxon>
        <taxon>Streptomyces</taxon>
    </lineage>
</organism>
<gene>
    <name evidence="1" type="ORF">SAMN05421806_1326</name>
</gene>
<dbReference type="RefSeq" id="WP_176954017.1">
    <property type="nucleotide sequence ID" value="NZ_FNFF01000032.1"/>
</dbReference>
<accession>A0A1G9JJW9</accession>
<dbReference type="Proteomes" id="UP000199155">
    <property type="component" value="Unassembled WGS sequence"/>
</dbReference>
<name>A0A1G9JJW9_9ACTN</name>
<dbReference type="STRING" id="417292.SAMN05421806_1326"/>
<reference evidence="1 2" key="1">
    <citation type="submission" date="2016-10" db="EMBL/GenBank/DDBJ databases">
        <authorList>
            <person name="de Groot N.N."/>
        </authorList>
    </citation>
    <scope>NUCLEOTIDE SEQUENCE [LARGE SCALE GENOMIC DNA]</scope>
    <source>
        <strain evidence="1 2">CGMCC 4.5727</strain>
    </source>
</reference>
<dbReference type="AlphaFoldDB" id="A0A1G9JJW9"/>
<dbReference type="EMBL" id="FNFF01000032">
    <property type="protein sequence ID" value="SDL37819.1"/>
    <property type="molecule type" value="Genomic_DNA"/>
</dbReference>
<sequence length="495" mass="53694">MNLTDAQTKALRLILDNPRQVVAWLRGETGFLKIHGNTENRLHSLGLVEAVKIGTNTRTVGAERVEYDVTVWTLTPAGYEALGVEVPAVEETPAAEEEVLLPLPERFRAAYEAELAETHADADSAPYRQVWHHVANGRPTAPRWLLGHLADVAALLADLVEESEEHPNTRATRRRGAAELLDLLAQHGARPWPVMGHGLRPWGDEVPHCEDCAEQTGPRPPAAVTAAEAAADEERAVRQAAYEHRLAAELRKTEDEIAAEHGEHMRPGAAVEWTNPRNGETVYGVVQSVYRRPNGKAAADVELLGRSGGSIDADQLGPITGRCPAALPTDPAPCDGAPAVTVLDSSNAGADGCERHGARLLAILDGGRVYALPDAPEGAALRVHRAAGTGRPAGRVTSLRELVTAPPAPAPTPRPFPRFTLEPGWVDVDVHGWELKGDKESGEYLSDCHETFRPDDSNADIEAAMEWAEQLIGARQEWTHVRERGFDRWEAGTRD</sequence>
<protein>
    <submittedName>
        <fullName evidence="1">Uncharacterized protein</fullName>
    </submittedName>
</protein>
<proteinExistence type="predicted"/>